<dbReference type="InterPro" id="IPR019805">
    <property type="entry name" value="Heat_shock_protein_90_CS"/>
</dbReference>
<dbReference type="SUPFAM" id="SSF110942">
    <property type="entry name" value="HSP90 C-terminal domain"/>
    <property type="match status" value="1"/>
</dbReference>
<dbReference type="Gene3D" id="1.20.120.790">
    <property type="entry name" value="Heat shock protein 90, C-terminal domain"/>
    <property type="match status" value="1"/>
</dbReference>
<reference evidence="13 14" key="1">
    <citation type="submission" date="2019-03" db="EMBL/GenBank/DDBJ databases">
        <title>Genomic Encyclopedia of Type Strains, Phase IV (KMG-IV): sequencing the most valuable type-strain genomes for metagenomic binning, comparative biology and taxonomic classification.</title>
        <authorList>
            <person name="Goeker M."/>
        </authorList>
    </citation>
    <scope>NUCLEOTIDE SEQUENCE [LARGE SCALE GENOMIC DNA]</scope>
    <source>
        <strain evidence="13 14">DSM 18555</strain>
    </source>
</reference>
<dbReference type="GO" id="GO:0005737">
    <property type="term" value="C:cytoplasm"/>
    <property type="evidence" value="ECO:0007669"/>
    <property type="project" value="UniProtKB-SubCell"/>
</dbReference>
<feature type="binding site" evidence="11">
    <location>
        <position position="347"/>
    </location>
    <ligand>
        <name>ATP</name>
        <dbReference type="ChEBI" id="CHEBI:30616"/>
    </ligand>
</feature>
<dbReference type="PRINTS" id="PR00775">
    <property type="entry name" value="HEATSHOCK90"/>
</dbReference>
<evidence type="ECO:0000256" key="3">
    <source>
        <dbReference type="ARBA" id="ARBA00022490"/>
    </source>
</evidence>
<dbReference type="HAMAP" id="MF_00505">
    <property type="entry name" value="HSP90"/>
    <property type="match status" value="1"/>
</dbReference>
<protein>
    <recommendedName>
        <fullName evidence="9 10">Chaperone protein HtpG</fullName>
    </recommendedName>
    <alternativeName>
        <fullName evidence="10">Heat shock protein HtpG</fullName>
    </alternativeName>
    <alternativeName>
        <fullName evidence="10">High temperature protein G</fullName>
    </alternativeName>
</protein>
<dbReference type="InterPro" id="IPR036890">
    <property type="entry name" value="HATPase_C_sf"/>
</dbReference>
<evidence type="ECO:0000256" key="6">
    <source>
        <dbReference type="ARBA" id="ARBA00023016"/>
    </source>
</evidence>
<feature type="binding site" evidence="11">
    <location>
        <position position="87"/>
    </location>
    <ligand>
        <name>ATP</name>
        <dbReference type="ChEBI" id="CHEBI:30616"/>
    </ligand>
</feature>
<dbReference type="GO" id="GO:0140662">
    <property type="term" value="F:ATP-dependent protein folding chaperone"/>
    <property type="evidence" value="ECO:0007669"/>
    <property type="project" value="InterPro"/>
</dbReference>
<feature type="domain" description="Histidine kinase/HSP90-like ATPase" evidence="12">
    <location>
        <begin position="34"/>
        <end position="191"/>
    </location>
</feature>
<dbReference type="SMART" id="SM00387">
    <property type="entry name" value="HATPase_c"/>
    <property type="match status" value="1"/>
</dbReference>
<dbReference type="InterPro" id="IPR020568">
    <property type="entry name" value="Ribosomal_Su5_D2-typ_SF"/>
</dbReference>
<evidence type="ECO:0000313" key="13">
    <source>
        <dbReference type="EMBL" id="TDN89637.1"/>
    </source>
</evidence>
<feature type="binding site" evidence="11">
    <location>
        <begin position="129"/>
        <end position="134"/>
    </location>
    <ligand>
        <name>ATP</name>
        <dbReference type="ChEBI" id="CHEBI:30616"/>
    </ligand>
</feature>
<evidence type="ECO:0000256" key="10">
    <source>
        <dbReference type="HAMAP-Rule" id="MF_00505"/>
    </source>
</evidence>
<evidence type="ECO:0000313" key="14">
    <source>
        <dbReference type="Proteomes" id="UP000294737"/>
    </source>
</evidence>
<dbReference type="Gene3D" id="3.30.230.80">
    <property type="match status" value="1"/>
</dbReference>
<dbReference type="Pfam" id="PF13589">
    <property type="entry name" value="HATPase_c_3"/>
    <property type="match status" value="1"/>
</dbReference>
<evidence type="ECO:0000256" key="2">
    <source>
        <dbReference type="ARBA" id="ARBA00008239"/>
    </source>
</evidence>
<keyword evidence="3 10" id="KW-0963">Cytoplasm</keyword>
<dbReference type="SUPFAM" id="SSF55874">
    <property type="entry name" value="ATPase domain of HSP90 chaperone/DNA topoisomerase II/histidine kinase"/>
    <property type="match status" value="1"/>
</dbReference>
<proteinExistence type="inferred from homology"/>
<comment type="caution">
    <text evidence="10">Lacks conserved residue(s) required for the propagation of feature annotation.</text>
</comment>
<feature type="binding site" evidence="11">
    <location>
        <position position="106"/>
    </location>
    <ligand>
        <name>ATP</name>
        <dbReference type="ChEBI" id="CHEBI:30616"/>
    </ligand>
</feature>
<dbReference type="Gene3D" id="3.30.565.10">
    <property type="entry name" value="Histidine kinase-like ATPase, C-terminal domain"/>
    <property type="match status" value="1"/>
</dbReference>
<gene>
    <name evidence="10" type="primary">htpG</name>
    <name evidence="13" type="ORF">EV677_1696</name>
</gene>
<dbReference type="PROSITE" id="PS00298">
    <property type="entry name" value="HSP90"/>
    <property type="match status" value="1"/>
</dbReference>
<evidence type="ECO:0000256" key="11">
    <source>
        <dbReference type="PIRSR" id="PIRSR002583-1"/>
    </source>
</evidence>
<evidence type="ECO:0000256" key="5">
    <source>
        <dbReference type="ARBA" id="ARBA00022840"/>
    </source>
</evidence>
<dbReference type="FunFam" id="3.30.230.80:FF:000002">
    <property type="entry name" value="Molecular chaperone HtpG"/>
    <property type="match status" value="1"/>
</dbReference>
<evidence type="ECO:0000256" key="7">
    <source>
        <dbReference type="ARBA" id="ARBA00023186"/>
    </source>
</evidence>
<evidence type="ECO:0000256" key="4">
    <source>
        <dbReference type="ARBA" id="ARBA00022741"/>
    </source>
</evidence>
<dbReference type="InterPro" id="IPR037196">
    <property type="entry name" value="HSP90_C"/>
</dbReference>
<comment type="caution">
    <text evidence="13">The sequence shown here is derived from an EMBL/GenBank/DDBJ whole genome shotgun (WGS) entry which is preliminary data.</text>
</comment>
<accession>A0A4R6G5C2</accession>
<dbReference type="SUPFAM" id="SSF54211">
    <property type="entry name" value="Ribosomal protein S5 domain 2-like"/>
    <property type="match status" value="1"/>
</dbReference>
<dbReference type="Proteomes" id="UP000294737">
    <property type="component" value="Unassembled WGS sequence"/>
</dbReference>
<feature type="region of interest" description="A; substrate-binding" evidence="10">
    <location>
        <begin position="1"/>
        <end position="347"/>
    </location>
</feature>
<keyword evidence="7 10" id="KW-0143">Chaperone</keyword>
<dbReference type="PIRSF" id="PIRSF002583">
    <property type="entry name" value="Hsp90"/>
    <property type="match status" value="1"/>
</dbReference>
<dbReference type="InterPro" id="IPR003594">
    <property type="entry name" value="HATPase_dom"/>
</dbReference>
<dbReference type="NCBIfam" id="NF003555">
    <property type="entry name" value="PRK05218.1"/>
    <property type="match status" value="1"/>
</dbReference>
<comment type="subunit">
    <text evidence="10">Homodimer.</text>
</comment>
<keyword evidence="6 10" id="KW-0346">Stress response</keyword>
<evidence type="ECO:0000256" key="9">
    <source>
        <dbReference type="ARBA" id="ARBA00070675"/>
    </source>
</evidence>
<organism evidence="13 14">
    <name type="scientific">Herminiimonas fonticola</name>
    <dbReference type="NCBI Taxonomy" id="303380"/>
    <lineage>
        <taxon>Bacteria</taxon>
        <taxon>Pseudomonadati</taxon>
        <taxon>Pseudomonadota</taxon>
        <taxon>Betaproteobacteria</taxon>
        <taxon>Burkholderiales</taxon>
        <taxon>Oxalobacteraceae</taxon>
        <taxon>Herminiimonas</taxon>
    </lineage>
</organism>
<dbReference type="PANTHER" id="PTHR11528">
    <property type="entry name" value="HEAT SHOCK PROTEIN 90 FAMILY MEMBER"/>
    <property type="match status" value="1"/>
</dbReference>
<evidence type="ECO:0000256" key="1">
    <source>
        <dbReference type="ARBA" id="ARBA00004496"/>
    </source>
</evidence>
<dbReference type="RefSeq" id="WP_112992993.1">
    <property type="nucleotide sequence ID" value="NZ_PTLZ01000005.1"/>
</dbReference>
<evidence type="ECO:0000259" key="12">
    <source>
        <dbReference type="SMART" id="SM00387"/>
    </source>
</evidence>
<keyword evidence="4 10" id="KW-0547">Nucleotide-binding</keyword>
<dbReference type="GO" id="GO:0005524">
    <property type="term" value="F:ATP binding"/>
    <property type="evidence" value="ECO:0007669"/>
    <property type="project" value="UniProtKB-UniRule"/>
</dbReference>
<comment type="subcellular location">
    <subcellularLocation>
        <location evidence="1 10">Cytoplasm</location>
    </subcellularLocation>
</comment>
<feature type="binding site" evidence="11">
    <location>
        <position position="45"/>
    </location>
    <ligand>
        <name>ATP</name>
        <dbReference type="ChEBI" id="CHEBI:30616"/>
    </ligand>
</feature>
<dbReference type="FunFam" id="3.30.565.10:FF:000009">
    <property type="entry name" value="Molecular chaperone HtpG"/>
    <property type="match status" value="1"/>
</dbReference>
<feature type="binding site" evidence="11">
    <location>
        <begin position="107"/>
        <end position="108"/>
    </location>
    <ligand>
        <name>ATP</name>
        <dbReference type="ChEBI" id="CHEBI:30616"/>
    </ligand>
</feature>
<dbReference type="GO" id="GO:0051082">
    <property type="term" value="F:unfolded protein binding"/>
    <property type="evidence" value="ECO:0007669"/>
    <property type="project" value="UniProtKB-UniRule"/>
</dbReference>
<keyword evidence="14" id="KW-1185">Reference proteome</keyword>
<dbReference type="AlphaFoldDB" id="A0A4R6G5C2"/>
<feature type="region of interest" description="C" evidence="10">
    <location>
        <begin position="569"/>
        <end position="642"/>
    </location>
</feature>
<dbReference type="GO" id="GO:0016887">
    <property type="term" value="F:ATP hydrolysis activity"/>
    <property type="evidence" value="ECO:0007669"/>
    <property type="project" value="InterPro"/>
</dbReference>
<sequence>MAASEQKNPEKQTLGFQAEVKQLLQLMIHSLYSNKEIFLRELVSNASDAADKLRFEAIDNSALFENDPELKIKVSFDKEKRTITISDNGIGMSRHDAIEHLGTIAKSGTKEFFSRLSGDQQKDAALIGQFGVGFYSGFIIADRITVETRRAGAPANEGVRWESGGAGDFTVEAIDKATRGSDIILHLREGEDEFLSSWKLKSIIRKYSDHISLPIMMAKEEWDEEKKETVTRDELETINQASALWARNRNDITPEQYTEFYKHVSHDFGEPLTYTHNRVEGRSEYTQLLYIPSQAPFDLWDRNKRGGIKLYVKRVFIMDDAEQLMPVYLRFVKGVIDSADLPLNVSREILQESRDVKVIREGSTKRVLGMLEELANADEQEKKDKYTTFWNAFGQVFKEGIGEDATNKERIAKLLRFASTTGDSDAQTVSFADYVSRMKEGQTKIFYATGESYNAAKNSPHLEIFRKKGIEVLLLTDRVDEWMLSYLEEFEGKELASVAKGDLDLGQLEDEAEKKQHQETEDQYKELVGKMQTALADKAKEVRITFRLTDSPACLVADENELSGNLLRMLKAAGQNAPDAKPILEINPDHPLVQRLKYEDAKFDDWSNILFDQALLAEGGNLNDPAGFVKRLNEMLLGLAGK</sequence>
<comment type="similarity">
    <text evidence="2 10">Belongs to the heat shock protein 90 family.</text>
</comment>
<dbReference type="CDD" id="cd16927">
    <property type="entry name" value="HATPase_Hsp90-like"/>
    <property type="match status" value="1"/>
</dbReference>
<comment type="function">
    <text evidence="8 10">Molecular chaperone. Has ATPase activity.</text>
</comment>
<name>A0A4R6G5C2_9BURK</name>
<dbReference type="Pfam" id="PF00183">
    <property type="entry name" value="HSP90"/>
    <property type="match status" value="1"/>
</dbReference>
<evidence type="ECO:0000256" key="8">
    <source>
        <dbReference type="ARBA" id="ARBA00058590"/>
    </source>
</evidence>
<dbReference type="InterPro" id="IPR020575">
    <property type="entry name" value="Hsp90_N"/>
</dbReference>
<keyword evidence="5 10" id="KW-0067">ATP-binding</keyword>
<feature type="binding site" evidence="11">
    <location>
        <position position="92"/>
    </location>
    <ligand>
        <name>ATP</name>
        <dbReference type="ChEBI" id="CHEBI:30616"/>
    </ligand>
</feature>
<feature type="binding site" evidence="11">
    <location>
        <position position="41"/>
    </location>
    <ligand>
        <name>ATP</name>
        <dbReference type="ChEBI" id="CHEBI:30616"/>
    </ligand>
</feature>
<dbReference type="Gene3D" id="3.40.50.11260">
    <property type="match status" value="1"/>
</dbReference>
<dbReference type="OrthoDB" id="9802640at2"/>
<dbReference type="InterPro" id="IPR001404">
    <property type="entry name" value="Hsp90_fam"/>
</dbReference>
<dbReference type="EMBL" id="SNWF01000005">
    <property type="protein sequence ID" value="TDN89637.1"/>
    <property type="molecule type" value="Genomic_DNA"/>
</dbReference>